<gene>
    <name evidence="5" type="ORF">SAMN05421737_11625</name>
</gene>
<dbReference type="RefSeq" id="WP_090776724.1">
    <property type="nucleotide sequence ID" value="NZ_FMYM01000016.1"/>
</dbReference>
<dbReference type="EMBL" id="FMYM01000016">
    <property type="protein sequence ID" value="SDC77453.1"/>
    <property type="molecule type" value="Genomic_DNA"/>
</dbReference>
<evidence type="ECO:0000256" key="2">
    <source>
        <dbReference type="ARBA" id="ARBA00022722"/>
    </source>
</evidence>
<evidence type="ECO:0000256" key="3">
    <source>
        <dbReference type="ARBA" id="ARBA00022801"/>
    </source>
</evidence>
<keyword evidence="6" id="KW-1185">Reference proteome</keyword>
<dbReference type="Proteomes" id="UP000242662">
    <property type="component" value="Unassembled WGS sequence"/>
</dbReference>
<dbReference type="STRING" id="1464122.SAMN05421737_11625"/>
<dbReference type="GO" id="GO:0110001">
    <property type="term" value="C:toxin-antitoxin complex"/>
    <property type="evidence" value="ECO:0007669"/>
    <property type="project" value="InterPro"/>
</dbReference>
<comment type="similarity">
    <text evidence="4">Belongs to the HepT RNase toxin family.</text>
</comment>
<reference evidence="6" key="1">
    <citation type="submission" date="2016-09" db="EMBL/GenBank/DDBJ databases">
        <authorList>
            <person name="Varghese N."/>
            <person name="Submissions S."/>
        </authorList>
    </citation>
    <scope>NUCLEOTIDE SEQUENCE [LARGE SCALE GENOMIC DNA]</scope>
    <source>
        <strain evidence="6">25nlg</strain>
    </source>
</reference>
<keyword evidence="3" id="KW-0378">Hydrolase</keyword>
<accession>A0A1G6PBB7</accession>
<organism evidence="5 6">
    <name type="scientific">Shouchella lonarensis</name>
    <dbReference type="NCBI Taxonomy" id="1464122"/>
    <lineage>
        <taxon>Bacteria</taxon>
        <taxon>Bacillati</taxon>
        <taxon>Bacillota</taxon>
        <taxon>Bacilli</taxon>
        <taxon>Bacillales</taxon>
        <taxon>Bacillaceae</taxon>
        <taxon>Shouchella</taxon>
    </lineage>
</organism>
<dbReference type="InterPro" id="IPR008201">
    <property type="entry name" value="HepT-like"/>
</dbReference>
<proteinExistence type="inferred from homology"/>
<dbReference type="OrthoDB" id="2375467at2"/>
<dbReference type="PANTHER" id="PTHR33397:SF5">
    <property type="entry name" value="RNASE YUTE-RELATED"/>
    <property type="match status" value="1"/>
</dbReference>
<dbReference type="AlphaFoldDB" id="A0A1G6PBB7"/>
<dbReference type="GO" id="GO:0016787">
    <property type="term" value="F:hydrolase activity"/>
    <property type="evidence" value="ECO:0007669"/>
    <property type="project" value="UniProtKB-KW"/>
</dbReference>
<sequence>MYFVDQKRIEATLTYIKTLQPMLNEPPLPSDLITRLALERAAMVTIEAIIDVGNQMIDGFIMRDPGSYEDIIDILLDERVLEKTDANALKQLIRYRKTLAYDYTTIDHTKLITRMKDSAASVARFPQAIRTYLKNELGTVTAFLPEE</sequence>
<keyword evidence="1" id="KW-1277">Toxin-antitoxin system</keyword>
<dbReference type="Gene3D" id="1.20.120.580">
    <property type="entry name" value="bsu32300-like"/>
    <property type="match status" value="1"/>
</dbReference>
<dbReference type="InterPro" id="IPR037038">
    <property type="entry name" value="HepT-like_sf"/>
</dbReference>
<dbReference type="PANTHER" id="PTHR33397">
    <property type="entry name" value="UPF0331 PROTEIN YUTE"/>
    <property type="match status" value="1"/>
</dbReference>
<evidence type="ECO:0000256" key="4">
    <source>
        <dbReference type="ARBA" id="ARBA00024207"/>
    </source>
</evidence>
<dbReference type="InterPro" id="IPR052379">
    <property type="entry name" value="Type_VII_TA_RNase"/>
</dbReference>
<evidence type="ECO:0000313" key="6">
    <source>
        <dbReference type="Proteomes" id="UP000242662"/>
    </source>
</evidence>
<evidence type="ECO:0000256" key="1">
    <source>
        <dbReference type="ARBA" id="ARBA00022649"/>
    </source>
</evidence>
<name>A0A1G6PBB7_9BACI</name>
<dbReference type="Pfam" id="PF01934">
    <property type="entry name" value="HepT-like"/>
    <property type="match status" value="1"/>
</dbReference>
<protein>
    <submittedName>
        <fullName evidence="5">Uncharacterized conserved protein YutE, UPF0331/DUF86 family</fullName>
    </submittedName>
</protein>
<keyword evidence="2" id="KW-0540">Nuclease</keyword>
<dbReference type="GO" id="GO:0004540">
    <property type="term" value="F:RNA nuclease activity"/>
    <property type="evidence" value="ECO:0007669"/>
    <property type="project" value="InterPro"/>
</dbReference>
<evidence type="ECO:0000313" key="5">
    <source>
        <dbReference type="EMBL" id="SDC77453.1"/>
    </source>
</evidence>